<feature type="domain" description="ATPase AAA-3" evidence="1">
    <location>
        <begin position="38"/>
        <end position="168"/>
    </location>
</feature>
<proteinExistence type="predicted"/>
<accession>A0A3D2X4T9</accession>
<dbReference type="Gene3D" id="3.40.50.300">
    <property type="entry name" value="P-loop containing nucleotide triphosphate hydrolases"/>
    <property type="match status" value="1"/>
</dbReference>
<gene>
    <name evidence="3" type="ORF">DHW61_06975</name>
</gene>
<evidence type="ECO:0000259" key="2">
    <source>
        <dbReference type="Pfam" id="PF17863"/>
    </source>
</evidence>
<dbReference type="EMBL" id="DPVV01000234">
    <property type="protein sequence ID" value="HCL02150.1"/>
    <property type="molecule type" value="Genomic_DNA"/>
</dbReference>
<dbReference type="CDD" id="cd00009">
    <property type="entry name" value="AAA"/>
    <property type="match status" value="1"/>
</dbReference>
<dbReference type="GO" id="GO:0005524">
    <property type="term" value="F:ATP binding"/>
    <property type="evidence" value="ECO:0007669"/>
    <property type="project" value="InterPro"/>
</dbReference>
<evidence type="ECO:0000259" key="1">
    <source>
        <dbReference type="Pfam" id="PF07726"/>
    </source>
</evidence>
<dbReference type="InterPro" id="IPR011703">
    <property type="entry name" value="ATPase_AAA-3"/>
</dbReference>
<sequence>MEQYVNKSQQIIDEIRKVVIGKDEIIRKVLTAILAKGHILIEDIPGVGKTTLALAFSKAMDLNYHRMQFTPDVLPSDVLGFHIYEKNSLEPRFKEGSVFCNLFLADEINRTSSKTQSALLEVMEEGSATVDSITREIPKPFVVIATQNPIGSVGTQMLPESQMDRFMVRLSMGYPDIRSEVEILKGRNTNDPLNMVDGVIDAAELVSIQHVVEQIFVHDAVYEYIAKLVLKTREHDLIALGVSPRGTLALTSMSKAYAFLSGRTYVIPDDVIAIFRDVTMHRMLLKPKARVSNVTMEAVIEQILNTVSAPKLVVKR</sequence>
<dbReference type="AlphaFoldDB" id="A0A3D2X4T9"/>
<protein>
    <submittedName>
        <fullName evidence="3">AAA family ATPase</fullName>
    </submittedName>
</protein>
<dbReference type="Proteomes" id="UP000262969">
    <property type="component" value="Unassembled WGS sequence"/>
</dbReference>
<organism evidence="3 4">
    <name type="scientific">Lachnoclostridium phytofermentans</name>
    <dbReference type="NCBI Taxonomy" id="66219"/>
    <lineage>
        <taxon>Bacteria</taxon>
        <taxon>Bacillati</taxon>
        <taxon>Bacillota</taxon>
        <taxon>Clostridia</taxon>
        <taxon>Lachnospirales</taxon>
        <taxon>Lachnospiraceae</taxon>
    </lineage>
</organism>
<feature type="domain" description="ChlI/MoxR AAA lid" evidence="2">
    <location>
        <begin position="231"/>
        <end position="303"/>
    </location>
</feature>
<dbReference type="PANTHER" id="PTHR42759">
    <property type="entry name" value="MOXR FAMILY PROTEIN"/>
    <property type="match status" value="1"/>
</dbReference>
<dbReference type="SUPFAM" id="SSF52540">
    <property type="entry name" value="P-loop containing nucleoside triphosphate hydrolases"/>
    <property type="match status" value="1"/>
</dbReference>
<dbReference type="PIRSF" id="PIRSF002849">
    <property type="entry name" value="AAA_ATPase_chaperone_MoxR_prd"/>
    <property type="match status" value="1"/>
</dbReference>
<dbReference type="InterPro" id="IPR050764">
    <property type="entry name" value="CbbQ/NirQ/NorQ/GpvN"/>
</dbReference>
<evidence type="ECO:0000313" key="4">
    <source>
        <dbReference type="Proteomes" id="UP000262969"/>
    </source>
</evidence>
<dbReference type="InterPro" id="IPR041628">
    <property type="entry name" value="ChlI/MoxR_AAA_lid"/>
</dbReference>
<evidence type="ECO:0000313" key="3">
    <source>
        <dbReference type="EMBL" id="HCL02150.1"/>
    </source>
</evidence>
<dbReference type="Pfam" id="PF17863">
    <property type="entry name" value="AAA_lid_2"/>
    <property type="match status" value="1"/>
</dbReference>
<dbReference type="PANTHER" id="PTHR42759:SF5">
    <property type="entry name" value="METHANOL DEHYDROGENASE REGULATOR"/>
    <property type="match status" value="1"/>
</dbReference>
<name>A0A3D2X4T9_9FIRM</name>
<dbReference type="Pfam" id="PF07726">
    <property type="entry name" value="AAA_3"/>
    <property type="match status" value="1"/>
</dbReference>
<comment type="caution">
    <text evidence="3">The sequence shown here is derived from an EMBL/GenBank/DDBJ whole genome shotgun (WGS) entry which is preliminary data.</text>
</comment>
<dbReference type="Gene3D" id="1.10.8.80">
    <property type="entry name" value="Magnesium chelatase subunit I, C-Terminal domain"/>
    <property type="match status" value="1"/>
</dbReference>
<dbReference type="GO" id="GO:0016887">
    <property type="term" value="F:ATP hydrolysis activity"/>
    <property type="evidence" value="ECO:0007669"/>
    <property type="project" value="InterPro"/>
</dbReference>
<dbReference type="InterPro" id="IPR027417">
    <property type="entry name" value="P-loop_NTPase"/>
</dbReference>
<reference evidence="3 4" key="1">
    <citation type="journal article" date="2018" name="Nat. Biotechnol.">
        <title>A standardized bacterial taxonomy based on genome phylogeny substantially revises the tree of life.</title>
        <authorList>
            <person name="Parks D.H."/>
            <person name="Chuvochina M."/>
            <person name="Waite D.W."/>
            <person name="Rinke C."/>
            <person name="Skarshewski A."/>
            <person name="Chaumeil P.A."/>
            <person name="Hugenholtz P."/>
        </authorList>
    </citation>
    <scope>NUCLEOTIDE SEQUENCE [LARGE SCALE GENOMIC DNA]</scope>
    <source>
        <strain evidence="3">UBA11728</strain>
    </source>
</reference>